<dbReference type="PROSITE" id="PS51257">
    <property type="entry name" value="PROKAR_LIPOPROTEIN"/>
    <property type="match status" value="1"/>
</dbReference>
<dbReference type="AlphaFoldDB" id="A0A1H9IFG7"/>
<feature type="domain" description="NlpC/P60" evidence="6">
    <location>
        <begin position="29"/>
        <end position="151"/>
    </location>
</feature>
<dbReference type="Proteomes" id="UP000199233">
    <property type="component" value="Unassembled WGS sequence"/>
</dbReference>
<keyword evidence="8" id="KW-1185">Reference proteome</keyword>
<dbReference type="PANTHER" id="PTHR47053:SF1">
    <property type="entry name" value="MUREIN DD-ENDOPEPTIDASE MEPH-RELATED"/>
    <property type="match status" value="1"/>
</dbReference>
<comment type="similarity">
    <text evidence="1">Belongs to the peptidase C40 family.</text>
</comment>
<dbReference type="EMBL" id="FOFS01000010">
    <property type="protein sequence ID" value="SEQ73258.1"/>
    <property type="molecule type" value="Genomic_DNA"/>
</dbReference>
<dbReference type="InterPro" id="IPR000064">
    <property type="entry name" value="NLP_P60_dom"/>
</dbReference>
<dbReference type="GO" id="GO:0006508">
    <property type="term" value="P:proteolysis"/>
    <property type="evidence" value="ECO:0007669"/>
    <property type="project" value="UniProtKB-KW"/>
</dbReference>
<feature type="chain" id="PRO_5011497664" evidence="5">
    <location>
        <begin position="25"/>
        <end position="152"/>
    </location>
</feature>
<organism evidence="7 8">
    <name type="scientific">Solimonas aquatica</name>
    <dbReference type="NCBI Taxonomy" id="489703"/>
    <lineage>
        <taxon>Bacteria</taxon>
        <taxon>Pseudomonadati</taxon>
        <taxon>Pseudomonadota</taxon>
        <taxon>Gammaproteobacteria</taxon>
        <taxon>Nevskiales</taxon>
        <taxon>Nevskiaceae</taxon>
        <taxon>Solimonas</taxon>
    </lineage>
</organism>
<dbReference type="Pfam" id="PF00877">
    <property type="entry name" value="NLPC_P60"/>
    <property type="match status" value="1"/>
</dbReference>
<dbReference type="OrthoDB" id="9807055at2"/>
<feature type="signal peptide" evidence="5">
    <location>
        <begin position="1"/>
        <end position="24"/>
    </location>
</feature>
<evidence type="ECO:0000313" key="7">
    <source>
        <dbReference type="EMBL" id="SEQ73258.1"/>
    </source>
</evidence>
<evidence type="ECO:0000259" key="6">
    <source>
        <dbReference type="PROSITE" id="PS51935"/>
    </source>
</evidence>
<evidence type="ECO:0000256" key="3">
    <source>
        <dbReference type="ARBA" id="ARBA00022801"/>
    </source>
</evidence>
<proteinExistence type="inferred from homology"/>
<dbReference type="PROSITE" id="PS51935">
    <property type="entry name" value="NLPC_P60"/>
    <property type="match status" value="1"/>
</dbReference>
<protein>
    <submittedName>
        <fullName evidence="7">NlpC/P60 family protein</fullName>
    </submittedName>
</protein>
<reference evidence="7 8" key="1">
    <citation type="submission" date="2016-10" db="EMBL/GenBank/DDBJ databases">
        <authorList>
            <person name="de Groot N.N."/>
        </authorList>
    </citation>
    <scope>NUCLEOTIDE SEQUENCE [LARGE SCALE GENOMIC DNA]</scope>
    <source>
        <strain evidence="7 8">DSM 25927</strain>
    </source>
</reference>
<evidence type="ECO:0000256" key="4">
    <source>
        <dbReference type="ARBA" id="ARBA00022807"/>
    </source>
</evidence>
<dbReference type="InterPro" id="IPR051202">
    <property type="entry name" value="Peptidase_C40"/>
</dbReference>
<evidence type="ECO:0000256" key="5">
    <source>
        <dbReference type="SAM" id="SignalP"/>
    </source>
</evidence>
<keyword evidence="3" id="KW-0378">Hydrolase</keyword>
<dbReference type="Gene3D" id="3.90.1720.10">
    <property type="entry name" value="endopeptidase domain like (from Nostoc punctiforme)"/>
    <property type="match status" value="1"/>
</dbReference>
<dbReference type="GO" id="GO:0008234">
    <property type="term" value="F:cysteine-type peptidase activity"/>
    <property type="evidence" value="ECO:0007669"/>
    <property type="project" value="UniProtKB-KW"/>
</dbReference>
<evidence type="ECO:0000256" key="1">
    <source>
        <dbReference type="ARBA" id="ARBA00007074"/>
    </source>
</evidence>
<evidence type="ECO:0000313" key="8">
    <source>
        <dbReference type="Proteomes" id="UP000199233"/>
    </source>
</evidence>
<dbReference type="InterPro" id="IPR038765">
    <property type="entry name" value="Papain-like_cys_pep_sf"/>
</dbReference>
<accession>A0A1H9IFG7</accession>
<keyword evidence="5" id="KW-0732">Signal</keyword>
<dbReference type="STRING" id="489703.SAMN04488038_11013"/>
<keyword evidence="4" id="KW-0788">Thiol protease</keyword>
<dbReference type="PANTHER" id="PTHR47053">
    <property type="entry name" value="MUREIN DD-ENDOPEPTIDASE MEPH-RELATED"/>
    <property type="match status" value="1"/>
</dbReference>
<sequence>MRRWLRPALLLVLALLGACGSLPADPQNEATRRSLVLEALGQVGRPYRYGGATPEGFDCSGLVQYVYAQSGLSLPRTTREQHAYGRAIKLEDAEPGDLLFYSFSGRGIDHVAMYLGDQQAVHAPANGRSVIVASVQLRYWQEHFVDAVRVLR</sequence>
<gene>
    <name evidence="7" type="ORF">SAMN04488038_11013</name>
</gene>
<keyword evidence="2" id="KW-0645">Protease</keyword>
<dbReference type="SUPFAM" id="SSF54001">
    <property type="entry name" value="Cysteine proteinases"/>
    <property type="match status" value="1"/>
</dbReference>
<name>A0A1H9IFG7_9GAMM</name>
<evidence type="ECO:0000256" key="2">
    <source>
        <dbReference type="ARBA" id="ARBA00022670"/>
    </source>
</evidence>